<dbReference type="SUPFAM" id="SSF52833">
    <property type="entry name" value="Thioredoxin-like"/>
    <property type="match status" value="1"/>
</dbReference>
<evidence type="ECO:0000313" key="3">
    <source>
        <dbReference type="Proteomes" id="UP000317496"/>
    </source>
</evidence>
<feature type="domain" description="DSBA-like thioredoxin" evidence="1">
    <location>
        <begin position="3"/>
        <end position="202"/>
    </location>
</feature>
<accession>A0A516H5B9</accession>
<dbReference type="Gene3D" id="3.40.30.10">
    <property type="entry name" value="Glutaredoxin"/>
    <property type="match status" value="1"/>
</dbReference>
<evidence type="ECO:0000259" key="1">
    <source>
        <dbReference type="Pfam" id="PF01323"/>
    </source>
</evidence>
<dbReference type="InterPro" id="IPR001853">
    <property type="entry name" value="DSBA-like_thioredoxin_dom"/>
</dbReference>
<dbReference type="KEGG" id="fer:FNB15_17215"/>
<organism evidence="2 3">
    <name type="scientific">Ferrovibrio terrae</name>
    <dbReference type="NCBI Taxonomy" id="2594003"/>
    <lineage>
        <taxon>Bacteria</taxon>
        <taxon>Pseudomonadati</taxon>
        <taxon>Pseudomonadota</taxon>
        <taxon>Alphaproteobacteria</taxon>
        <taxon>Rhodospirillales</taxon>
        <taxon>Rhodospirillaceae</taxon>
        <taxon>Ferrovibrio</taxon>
    </lineage>
</organism>
<dbReference type="AlphaFoldDB" id="A0A516H5B9"/>
<name>A0A516H5B9_9PROT</name>
<dbReference type="PANTHER" id="PTHR13887">
    <property type="entry name" value="GLUTATHIONE S-TRANSFERASE KAPPA"/>
    <property type="match status" value="1"/>
</dbReference>
<proteinExistence type="predicted"/>
<dbReference type="PANTHER" id="PTHR13887:SF41">
    <property type="entry name" value="THIOREDOXIN SUPERFAMILY PROTEIN"/>
    <property type="match status" value="1"/>
</dbReference>
<dbReference type="CDD" id="cd03024">
    <property type="entry name" value="DsbA_FrnE"/>
    <property type="match status" value="1"/>
</dbReference>
<sequence length="213" mass="23698">MRIEIVSDVICPWCFIGKRRLEQAMAQRPNITFEIGWRPFQLNPDMPREGADRKSYLEAKFGGPERAKQIYARVTAEGAKEGIAFNFDGIKRTPNTLAAHSLLRWALKAGVQTELKERLFNFYFIQGRDIGDHQVLADAANLEGMDGALVKQLLDEGRDAEVVQSEDMTARELGITGVPFFIFEGKYGVSGAQPPEALLQVIDKVAAEPADEA</sequence>
<dbReference type="RefSeq" id="WP_144257898.1">
    <property type="nucleotide sequence ID" value="NZ_CP041636.1"/>
</dbReference>
<keyword evidence="3" id="KW-1185">Reference proteome</keyword>
<dbReference type="GO" id="GO:0016491">
    <property type="term" value="F:oxidoreductase activity"/>
    <property type="evidence" value="ECO:0007669"/>
    <property type="project" value="InterPro"/>
</dbReference>
<dbReference type="InterPro" id="IPR036249">
    <property type="entry name" value="Thioredoxin-like_sf"/>
</dbReference>
<dbReference type="Proteomes" id="UP000317496">
    <property type="component" value="Chromosome"/>
</dbReference>
<reference evidence="2 3" key="1">
    <citation type="submission" date="2019-07" db="EMBL/GenBank/DDBJ databases">
        <title>Genome sequencing for Ferrovibrio sp. K5.</title>
        <authorList>
            <person name="Park S.-J."/>
        </authorList>
    </citation>
    <scope>NUCLEOTIDE SEQUENCE [LARGE SCALE GENOMIC DNA]</scope>
    <source>
        <strain evidence="2 3">K5</strain>
    </source>
</reference>
<gene>
    <name evidence="2" type="ORF">FNB15_17215</name>
</gene>
<dbReference type="Pfam" id="PF01323">
    <property type="entry name" value="DSBA"/>
    <property type="match status" value="1"/>
</dbReference>
<dbReference type="EMBL" id="CP041636">
    <property type="protein sequence ID" value="QDO98901.1"/>
    <property type="molecule type" value="Genomic_DNA"/>
</dbReference>
<evidence type="ECO:0000313" key="2">
    <source>
        <dbReference type="EMBL" id="QDO98901.1"/>
    </source>
</evidence>
<protein>
    <submittedName>
        <fullName evidence="2">DsbA family oxidoreductase</fullName>
    </submittedName>
</protein>
<dbReference type="OrthoDB" id="9799122at2"/>